<dbReference type="PANTHER" id="PTHR10457:SF7">
    <property type="entry name" value="GALACTOKINASE-RELATED"/>
    <property type="match status" value="1"/>
</dbReference>
<dbReference type="EMBL" id="JAEACQ010000294">
    <property type="protein sequence ID" value="MBL7632058.1"/>
    <property type="molecule type" value="Genomic_DNA"/>
</dbReference>
<dbReference type="Pfam" id="PF08544">
    <property type="entry name" value="GHMP_kinases_C"/>
    <property type="match status" value="1"/>
</dbReference>
<keyword evidence="1" id="KW-0808">Transferase</keyword>
<dbReference type="InterPro" id="IPR036554">
    <property type="entry name" value="GHMP_kinase_C_sf"/>
</dbReference>
<dbReference type="GO" id="GO:0006012">
    <property type="term" value="P:galactose metabolic process"/>
    <property type="evidence" value="ECO:0007669"/>
    <property type="project" value="TreeGrafter"/>
</dbReference>
<dbReference type="GO" id="GO:0004335">
    <property type="term" value="F:galactokinase activity"/>
    <property type="evidence" value="ECO:0007669"/>
    <property type="project" value="TreeGrafter"/>
</dbReference>
<dbReference type="InterPro" id="IPR013750">
    <property type="entry name" value="GHMP_kinase_C_dom"/>
</dbReference>
<evidence type="ECO:0000256" key="3">
    <source>
        <dbReference type="ARBA" id="ARBA00022840"/>
    </source>
</evidence>
<dbReference type="GO" id="GO:0005829">
    <property type="term" value="C:cytosol"/>
    <property type="evidence" value="ECO:0007669"/>
    <property type="project" value="TreeGrafter"/>
</dbReference>
<keyword evidence="3" id="KW-0067">ATP-binding</keyword>
<accession>A0A937RH26</accession>
<evidence type="ECO:0000259" key="4">
    <source>
        <dbReference type="Pfam" id="PF08544"/>
    </source>
</evidence>
<evidence type="ECO:0000313" key="5">
    <source>
        <dbReference type="EMBL" id="MBL7632058.1"/>
    </source>
</evidence>
<feature type="domain" description="GHMP kinase C-terminal" evidence="4">
    <location>
        <begin position="12"/>
        <end position="55"/>
    </location>
</feature>
<sequence length="102" mass="10418">MVLADGHRSLRDDFEVSSPELDAAVASCQAAPGCHGARLTGGGFAGCVVALVDTAYTDLFAEAVLGDYRARTGLQGALHLCVPVDGSSLVPVIAGSNMAWAR</sequence>
<reference evidence="5" key="1">
    <citation type="submission" date="2020-12" db="EMBL/GenBank/DDBJ databases">
        <title>Genomic characterization of non-nitrogen-fixing Frankia strains.</title>
        <authorList>
            <person name="Carlos-Shanley C."/>
            <person name="Guerra T."/>
            <person name="Hahn D."/>
        </authorList>
    </citation>
    <scope>NUCLEOTIDE SEQUENCE</scope>
    <source>
        <strain evidence="5">CN6</strain>
    </source>
</reference>
<dbReference type="RefSeq" id="WP_203003669.1">
    <property type="nucleotide sequence ID" value="NZ_JADWYU010000123.1"/>
</dbReference>
<proteinExistence type="predicted"/>
<dbReference type="SUPFAM" id="SSF55060">
    <property type="entry name" value="GHMP Kinase, C-terminal domain"/>
    <property type="match status" value="1"/>
</dbReference>
<gene>
    <name evidence="5" type="ORF">I7412_33880</name>
</gene>
<dbReference type="AlphaFoldDB" id="A0A937RH26"/>
<dbReference type="GO" id="GO:0005524">
    <property type="term" value="F:ATP binding"/>
    <property type="evidence" value="ECO:0007669"/>
    <property type="project" value="UniProtKB-KW"/>
</dbReference>
<protein>
    <recommendedName>
        <fullName evidence="4">GHMP kinase C-terminal domain-containing protein</fullName>
    </recommendedName>
</protein>
<dbReference type="Proteomes" id="UP000604475">
    <property type="component" value="Unassembled WGS sequence"/>
</dbReference>
<keyword evidence="6" id="KW-1185">Reference proteome</keyword>
<dbReference type="PANTHER" id="PTHR10457">
    <property type="entry name" value="MEVALONATE KINASE/GALACTOKINASE"/>
    <property type="match status" value="1"/>
</dbReference>
<name>A0A937RH26_9ACTN</name>
<evidence type="ECO:0000313" key="6">
    <source>
        <dbReference type="Proteomes" id="UP000604475"/>
    </source>
</evidence>
<comment type="caution">
    <text evidence="5">The sequence shown here is derived from an EMBL/GenBank/DDBJ whole genome shotgun (WGS) entry which is preliminary data.</text>
</comment>
<evidence type="ECO:0000256" key="2">
    <source>
        <dbReference type="ARBA" id="ARBA00022741"/>
    </source>
</evidence>
<keyword evidence="2" id="KW-0547">Nucleotide-binding</keyword>
<organism evidence="5 6">
    <name type="scientific">Frankia nepalensis</name>
    <dbReference type="NCBI Taxonomy" id="1836974"/>
    <lineage>
        <taxon>Bacteria</taxon>
        <taxon>Bacillati</taxon>
        <taxon>Actinomycetota</taxon>
        <taxon>Actinomycetes</taxon>
        <taxon>Frankiales</taxon>
        <taxon>Frankiaceae</taxon>
        <taxon>Frankia</taxon>
    </lineage>
</organism>
<evidence type="ECO:0000256" key="1">
    <source>
        <dbReference type="ARBA" id="ARBA00022679"/>
    </source>
</evidence>
<dbReference type="Gene3D" id="3.30.70.890">
    <property type="entry name" value="GHMP kinase, C-terminal domain"/>
    <property type="match status" value="1"/>
</dbReference>